<proteinExistence type="predicted"/>
<organism evidence="2 3">
    <name type="scientific">Roseovarius rhodophyticola</name>
    <dbReference type="NCBI Taxonomy" id="3080827"/>
    <lineage>
        <taxon>Bacteria</taxon>
        <taxon>Pseudomonadati</taxon>
        <taxon>Pseudomonadota</taxon>
        <taxon>Alphaproteobacteria</taxon>
        <taxon>Rhodobacterales</taxon>
        <taxon>Roseobacteraceae</taxon>
        <taxon>Roseovarius</taxon>
    </lineage>
</organism>
<protein>
    <submittedName>
        <fullName evidence="2">DUF2155 domain-containing protein</fullName>
    </submittedName>
</protein>
<evidence type="ECO:0000313" key="2">
    <source>
        <dbReference type="EMBL" id="WYK17559.1"/>
    </source>
</evidence>
<dbReference type="InterPro" id="IPR019225">
    <property type="entry name" value="DUF2155"/>
</dbReference>
<name>A0ABZ2TE62_9RHOB</name>
<keyword evidence="1" id="KW-0732">Signal</keyword>
<keyword evidence="3" id="KW-1185">Reference proteome</keyword>
<dbReference type="Pfam" id="PF09923">
    <property type="entry name" value="DUF2155"/>
    <property type="match status" value="1"/>
</dbReference>
<feature type="chain" id="PRO_5047039385" evidence="1">
    <location>
        <begin position="22"/>
        <end position="122"/>
    </location>
</feature>
<feature type="signal peptide" evidence="1">
    <location>
        <begin position="1"/>
        <end position="21"/>
    </location>
</feature>
<evidence type="ECO:0000313" key="3">
    <source>
        <dbReference type="Proteomes" id="UP001281305"/>
    </source>
</evidence>
<dbReference type="Proteomes" id="UP001281305">
    <property type="component" value="Chromosome"/>
</dbReference>
<reference evidence="2 3" key="1">
    <citation type="submission" date="2024-02" db="EMBL/GenBank/DDBJ databases">
        <title>Roseovarius strain W115 nov., isolated from a marine algae.</title>
        <authorList>
            <person name="Lee M.W."/>
            <person name="Lee J.K."/>
            <person name="Kim J.M."/>
            <person name="Choi D.G."/>
            <person name="Baek J.H."/>
            <person name="Bayburt H."/>
            <person name="Jung J.J."/>
            <person name="Han D.M."/>
            <person name="Jeon C.O."/>
        </authorList>
    </citation>
    <scope>NUCLEOTIDE SEQUENCE [LARGE SCALE GENOMIC DNA]</scope>
    <source>
        <strain evidence="2 3">W115</strain>
    </source>
</reference>
<evidence type="ECO:0000256" key="1">
    <source>
        <dbReference type="SAM" id="SignalP"/>
    </source>
</evidence>
<dbReference type="RefSeq" id="WP_317057629.1">
    <property type="nucleotide sequence ID" value="NZ_CP146606.1"/>
</dbReference>
<accession>A0ABZ2TE62</accession>
<gene>
    <name evidence="2" type="ORF">RZS32_014250</name>
</gene>
<dbReference type="EMBL" id="CP146606">
    <property type="protein sequence ID" value="WYK17559.1"/>
    <property type="molecule type" value="Genomic_DNA"/>
</dbReference>
<sequence length="122" mass="13495">MRCLGLGFWGLCVVLSTSAWAQEQVEPGTGVVLRWLDKINGVTQDIEMANATSHQQSSLRIELGECRHPVGNPAGDAYAFLTIHAENDTKPVFSGWMIASSPALNPMEHPRYDVWVLRCLTQ</sequence>